<protein>
    <submittedName>
        <fullName evidence="1">Uncharacterized protein</fullName>
    </submittedName>
</protein>
<dbReference type="KEGG" id="vg:56214142"/>
<evidence type="ECO:0000313" key="2">
    <source>
        <dbReference type="Proteomes" id="UP000320771"/>
    </source>
</evidence>
<reference evidence="1 2" key="1">
    <citation type="submission" date="2019-06" db="EMBL/GenBank/DDBJ databases">
        <authorList>
            <person name="Kirkpatrick B.L."/>
            <person name="Twichell C.M."/>
            <person name="Davis D.J."/>
            <person name="Hampton E.S."/>
            <person name="Nguyen T."/>
            <person name="Niekamp K.S."/>
            <person name="Riley K.M."/>
            <person name="Lawson J.L."/>
            <person name="Butela K.A."/>
            <person name="Garlena R.A."/>
            <person name="Russell D.A."/>
            <person name="Pope W.H."/>
            <person name="Jacobs-Sera D."/>
            <person name="Hatfull G.F."/>
        </authorList>
    </citation>
    <scope>NUCLEOTIDE SEQUENCE [LARGE SCALE GENOMIC DNA]</scope>
</reference>
<name>A0A516KR08_9CAUD</name>
<dbReference type="Proteomes" id="UP000320771">
    <property type="component" value="Segment"/>
</dbReference>
<organism evidence="1 2">
    <name type="scientific">Microbacterium phage McGalleon</name>
    <dbReference type="NCBI Taxonomy" id="2590936"/>
    <lineage>
        <taxon>Viruses</taxon>
        <taxon>Duplodnaviria</taxon>
        <taxon>Heunggongvirae</taxon>
        <taxon>Uroviricota</taxon>
        <taxon>Caudoviricetes</taxon>
        <taxon>Ilzatvirus</taxon>
        <taxon>Ilzatvirus mcgalleon</taxon>
    </lineage>
</organism>
<gene>
    <name evidence="1" type="primary">21</name>
    <name evidence="1" type="ORF">SEA_MCGALLEON_21</name>
</gene>
<evidence type="ECO:0000313" key="1">
    <source>
        <dbReference type="EMBL" id="QDP44073.1"/>
    </source>
</evidence>
<sequence>MIRRVQIQNPAAHKQTLTIHVKVVTADPSVEVTDLLLQPGTTGTSWVPAIQEMPWTTGVTP</sequence>
<accession>A0A516KR08</accession>
<dbReference type="EMBL" id="MN062703">
    <property type="protein sequence ID" value="QDP44073.1"/>
    <property type="molecule type" value="Genomic_DNA"/>
</dbReference>
<proteinExistence type="predicted"/>
<dbReference type="GeneID" id="56214142"/>
<dbReference type="RefSeq" id="YP_009908597.1">
    <property type="nucleotide sequence ID" value="NC_049927.1"/>
</dbReference>
<keyword evidence="2" id="KW-1185">Reference proteome</keyword>